<dbReference type="Proteomes" id="UP001235849">
    <property type="component" value="Unassembled WGS sequence"/>
</dbReference>
<organism evidence="1 2">
    <name type="scientific">Roseofilum capinflatum BLCC-M114</name>
    <dbReference type="NCBI Taxonomy" id="3022440"/>
    <lineage>
        <taxon>Bacteria</taxon>
        <taxon>Bacillati</taxon>
        <taxon>Cyanobacteriota</taxon>
        <taxon>Cyanophyceae</taxon>
        <taxon>Desertifilales</taxon>
        <taxon>Desertifilaceae</taxon>
        <taxon>Roseofilum</taxon>
        <taxon>Roseofilum capinflatum</taxon>
    </lineage>
</organism>
<evidence type="ECO:0000313" key="2">
    <source>
        <dbReference type="Proteomes" id="UP001235849"/>
    </source>
</evidence>
<comment type="caution">
    <text evidence="1">The sequence shown here is derived from an EMBL/GenBank/DDBJ whole genome shotgun (WGS) entry which is preliminary data.</text>
</comment>
<name>A0ABT7B573_9CYAN</name>
<dbReference type="RefSeq" id="WP_283766661.1">
    <property type="nucleotide sequence ID" value="NZ_JAQOSO010000054.1"/>
</dbReference>
<keyword evidence="2" id="KW-1185">Reference proteome</keyword>
<protein>
    <submittedName>
        <fullName evidence="1">Uncharacterized protein</fullName>
    </submittedName>
</protein>
<reference evidence="1 2" key="1">
    <citation type="submission" date="2023-01" db="EMBL/GenBank/DDBJ databases">
        <title>Novel diversity within Roseofilum (Cyanobacteria; Desertifilaceae) from marine benthic mats with descriptions of four novel species.</title>
        <authorList>
            <person name="Wang Y."/>
            <person name="Berthold D.E."/>
            <person name="Hu J."/>
            <person name="Lefler F.W."/>
            <person name="Laughinghouse H.D. IV."/>
        </authorList>
    </citation>
    <scope>NUCLEOTIDE SEQUENCE [LARGE SCALE GENOMIC DNA]</scope>
    <source>
        <strain evidence="1 2">BLCC-M114</strain>
    </source>
</reference>
<gene>
    <name evidence="1" type="ORF">PMG25_09525</name>
</gene>
<proteinExistence type="predicted"/>
<accession>A0ABT7B573</accession>
<evidence type="ECO:0000313" key="1">
    <source>
        <dbReference type="EMBL" id="MDJ1174329.1"/>
    </source>
</evidence>
<sequence>MNVIQLRQKIDHQLNSLSPQWLILISNLLDSIQTLTAKGELPKLEETTLKRNKCAQDLLKYANTWQGDDLEECLNFVIETRSKSQF</sequence>
<dbReference type="EMBL" id="JAQOSO010000054">
    <property type="protein sequence ID" value="MDJ1174329.1"/>
    <property type="molecule type" value="Genomic_DNA"/>
</dbReference>